<dbReference type="InterPro" id="IPR012309">
    <property type="entry name" value="DNA_ligase_ATP-dep_C"/>
</dbReference>
<dbReference type="Gene3D" id="2.40.50.140">
    <property type="entry name" value="Nucleic acid-binding proteins"/>
    <property type="match status" value="1"/>
</dbReference>
<dbReference type="InterPro" id="IPR012340">
    <property type="entry name" value="NA-bd_OB-fold"/>
</dbReference>
<dbReference type="Proteomes" id="UP001183824">
    <property type="component" value="Unassembled WGS sequence"/>
</dbReference>
<reference evidence="5" key="1">
    <citation type="submission" date="2023-07" db="EMBL/GenBank/DDBJ databases">
        <title>30 novel species of actinomycetes from the DSMZ collection.</title>
        <authorList>
            <person name="Nouioui I."/>
        </authorList>
    </citation>
    <scope>NUCLEOTIDE SEQUENCE [LARGE SCALE GENOMIC DNA]</scope>
    <source>
        <strain evidence="5">DSM 41640</strain>
    </source>
</reference>
<evidence type="ECO:0000313" key="4">
    <source>
        <dbReference type="EMBL" id="MDT0479495.1"/>
    </source>
</evidence>
<evidence type="ECO:0000259" key="3">
    <source>
        <dbReference type="Pfam" id="PF04679"/>
    </source>
</evidence>
<protein>
    <recommendedName>
        <fullName evidence="1">DNA ligase (ATP)</fullName>
        <ecNumber evidence="1">6.5.1.1</ecNumber>
    </recommendedName>
</protein>
<organism evidence="4 5">
    <name type="scientific">Streptomyces doebereineriae</name>
    <dbReference type="NCBI Taxonomy" id="3075528"/>
    <lineage>
        <taxon>Bacteria</taxon>
        <taxon>Bacillati</taxon>
        <taxon>Actinomycetota</taxon>
        <taxon>Actinomycetes</taxon>
        <taxon>Kitasatosporales</taxon>
        <taxon>Streptomycetaceae</taxon>
        <taxon>Streptomyces</taxon>
    </lineage>
</organism>
<evidence type="ECO:0000256" key="2">
    <source>
        <dbReference type="SAM" id="MobiDB-lite"/>
    </source>
</evidence>
<feature type="domain" description="DNA ligase ATP-dependent C-terminal" evidence="3">
    <location>
        <begin position="15"/>
        <end position="109"/>
    </location>
</feature>
<dbReference type="EC" id="6.5.1.1" evidence="1"/>
<feature type="compositionally biased region" description="Basic residues" evidence="2">
    <location>
        <begin position="96"/>
        <end position="106"/>
    </location>
</feature>
<evidence type="ECO:0000256" key="1">
    <source>
        <dbReference type="ARBA" id="ARBA00012727"/>
    </source>
</evidence>
<name>A0ABU2V1Q8_9ACTN</name>
<evidence type="ECO:0000313" key="5">
    <source>
        <dbReference type="Proteomes" id="UP001183824"/>
    </source>
</evidence>
<sequence>MIVGALTGSLADPRTLLLGRYDTEGRLRYVGRTPTLAQAAGAAVAGLLAAGRRGHPWTRWSFSAGWGSREKLNVTLVEPELVVEVGVDVARDASGRWRHPARRHRARPDLSPTDIAPL</sequence>
<keyword evidence="5" id="KW-1185">Reference proteome</keyword>
<feature type="region of interest" description="Disordered" evidence="2">
    <location>
        <begin position="96"/>
        <end position="118"/>
    </location>
</feature>
<proteinExistence type="predicted"/>
<comment type="caution">
    <text evidence="4">The sequence shown here is derived from an EMBL/GenBank/DDBJ whole genome shotgun (WGS) entry which is preliminary data.</text>
</comment>
<dbReference type="Pfam" id="PF04679">
    <property type="entry name" value="DNA_ligase_A_C"/>
    <property type="match status" value="1"/>
</dbReference>
<accession>A0ABU2V1Q8</accession>
<dbReference type="EMBL" id="JAVREZ010000001">
    <property type="protein sequence ID" value="MDT0479495.1"/>
    <property type="molecule type" value="Genomic_DNA"/>
</dbReference>
<dbReference type="RefSeq" id="WP_311712860.1">
    <property type="nucleotide sequence ID" value="NZ_JAVREZ010000001.1"/>
</dbReference>
<gene>
    <name evidence="4" type="ORF">RNB18_04750</name>
</gene>